<dbReference type="AlphaFoldDB" id="A0AAD4GY46"/>
<sequence>MSSTLEGKPPDPAPARASFEIEDPKSEPFVSREVDLGQILEIESTPDQQKKVLVNLLPLMGVCYMMQYMDKIALSQATLFDLREDLNLRGQQYSWASAIFYFGYLAWSPISSYLIVRLPMGKYLTVSVFVWGGVLMCHAASKNFNGLMTARFFLGVAESAIAPGFSLITGMFYRREEQPARNAIFLTKTERAIAVQRTLVNKTGTMDTGSFKWDQVRLCLRDPQTWLLVLYTFCVNLCNGGMTSFASILINGFGFSQLRSLLMQMPLGAAQIVFLIGTATVATLIPRTRILMMILNTLASMIGLILVWKLDDDNRTGRLVGLSLATVFACNIPLSLSIISSNVAGFTKRSVTSAMLFVAYCVGNIVGPQFFYESEAPRYPTGMKVAISGLALAAFFLACLLFYYVYENRRRDVAYGAPAQLSEEEELSDPLRWTGTPELS</sequence>
<dbReference type="PANTHER" id="PTHR43791:SF103">
    <property type="entry name" value="MAJOR FACILITATOR SUPERFAMILY (MFS) PROFILE DOMAIN-CONTAINING PROTEIN-RELATED"/>
    <property type="match status" value="1"/>
</dbReference>
<evidence type="ECO:0000256" key="4">
    <source>
        <dbReference type="ARBA" id="ARBA00022989"/>
    </source>
</evidence>
<dbReference type="Gene3D" id="1.20.1250.20">
    <property type="entry name" value="MFS general substrate transporter like domains"/>
    <property type="match status" value="2"/>
</dbReference>
<comment type="subcellular location">
    <subcellularLocation>
        <location evidence="1">Membrane</location>
        <topology evidence="1">Multi-pass membrane protein</topology>
    </subcellularLocation>
</comment>
<reference evidence="7" key="2">
    <citation type="submission" date="2020-02" db="EMBL/GenBank/DDBJ databases">
        <authorList>
            <person name="Gilchrist C.L.M."/>
            <person name="Chooi Y.-H."/>
        </authorList>
    </citation>
    <scope>NUCLEOTIDE SEQUENCE</scope>
    <source>
        <strain evidence="7">MST-FP2251</strain>
    </source>
</reference>
<organism evidence="7 8">
    <name type="scientific">Aspergillus nanangensis</name>
    <dbReference type="NCBI Taxonomy" id="2582783"/>
    <lineage>
        <taxon>Eukaryota</taxon>
        <taxon>Fungi</taxon>
        <taxon>Dikarya</taxon>
        <taxon>Ascomycota</taxon>
        <taxon>Pezizomycotina</taxon>
        <taxon>Eurotiomycetes</taxon>
        <taxon>Eurotiomycetidae</taxon>
        <taxon>Eurotiales</taxon>
        <taxon>Aspergillaceae</taxon>
        <taxon>Aspergillus</taxon>
        <taxon>Aspergillus subgen. Circumdati</taxon>
    </lineage>
</organism>
<feature type="transmembrane region" description="Helical" evidence="6">
    <location>
        <begin position="226"/>
        <end position="250"/>
    </location>
</feature>
<dbReference type="PANTHER" id="PTHR43791">
    <property type="entry name" value="PERMEASE-RELATED"/>
    <property type="match status" value="1"/>
</dbReference>
<feature type="transmembrane region" description="Helical" evidence="6">
    <location>
        <begin position="93"/>
        <end position="116"/>
    </location>
</feature>
<accession>A0AAD4GY46</accession>
<dbReference type="Pfam" id="PF07690">
    <property type="entry name" value="MFS_1"/>
    <property type="match status" value="2"/>
</dbReference>
<keyword evidence="4 6" id="KW-1133">Transmembrane helix</keyword>
<proteinExistence type="predicted"/>
<gene>
    <name evidence="7" type="ORF">FE257_002020</name>
</gene>
<feature type="transmembrane region" description="Helical" evidence="6">
    <location>
        <begin position="383"/>
        <end position="406"/>
    </location>
</feature>
<evidence type="ECO:0000256" key="3">
    <source>
        <dbReference type="ARBA" id="ARBA00022692"/>
    </source>
</evidence>
<feature type="transmembrane region" description="Helical" evidence="6">
    <location>
        <begin position="153"/>
        <end position="173"/>
    </location>
</feature>
<evidence type="ECO:0000313" key="8">
    <source>
        <dbReference type="Proteomes" id="UP001194746"/>
    </source>
</evidence>
<evidence type="ECO:0000313" key="7">
    <source>
        <dbReference type="EMBL" id="KAF9892243.1"/>
    </source>
</evidence>
<evidence type="ECO:0000256" key="2">
    <source>
        <dbReference type="ARBA" id="ARBA00022448"/>
    </source>
</evidence>
<dbReference type="GO" id="GO:0022857">
    <property type="term" value="F:transmembrane transporter activity"/>
    <property type="evidence" value="ECO:0007669"/>
    <property type="project" value="InterPro"/>
</dbReference>
<comment type="caution">
    <text evidence="7">The sequence shown here is derived from an EMBL/GenBank/DDBJ whole genome shotgun (WGS) entry which is preliminary data.</text>
</comment>
<keyword evidence="8" id="KW-1185">Reference proteome</keyword>
<feature type="transmembrane region" description="Helical" evidence="6">
    <location>
        <begin position="52"/>
        <end position="69"/>
    </location>
</feature>
<name>A0AAD4GY46_ASPNN</name>
<keyword evidence="3 6" id="KW-0812">Transmembrane</keyword>
<feature type="transmembrane region" description="Helical" evidence="6">
    <location>
        <begin position="320"/>
        <end position="339"/>
    </location>
</feature>
<feature type="transmembrane region" description="Helical" evidence="6">
    <location>
        <begin position="123"/>
        <end position="141"/>
    </location>
</feature>
<evidence type="ECO:0000256" key="5">
    <source>
        <dbReference type="ARBA" id="ARBA00023136"/>
    </source>
</evidence>
<feature type="transmembrane region" description="Helical" evidence="6">
    <location>
        <begin position="262"/>
        <end position="285"/>
    </location>
</feature>
<keyword evidence="5 6" id="KW-0472">Membrane</keyword>
<feature type="transmembrane region" description="Helical" evidence="6">
    <location>
        <begin position="290"/>
        <end position="308"/>
    </location>
</feature>
<evidence type="ECO:0000256" key="1">
    <source>
        <dbReference type="ARBA" id="ARBA00004141"/>
    </source>
</evidence>
<dbReference type="Proteomes" id="UP001194746">
    <property type="component" value="Unassembled WGS sequence"/>
</dbReference>
<dbReference type="GO" id="GO:0016020">
    <property type="term" value="C:membrane"/>
    <property type="evidence" value="ECO:0007669"/>
    <property type="project" value="UniProtKB-SubCell"/>
</dbReference>
<feature type="transmembrane region" description="Helical" evidence="6">
    <location>
        <begin position="351"/>
        <end position="371"/>
    </location>
</feature>
<evidence type="ECO:0000256" key="6">
    <source>
        <dbReference type="SAM" id="Phobius"/>
    </source>
</evidence>
<dbReference type="InterPro" id="IPR011701">
    <property type="entry name" value="MFS"/>
</dbReference>
<dbReference type="SUPFAM" id="SSF103473">
    <property type="entry name" value="MFS general substrate transporter"/>
    <property type="match status" value="1"/>
</dbReference>
<evidence type="ECO:0008006" key="9">
    <source>
        <dbReference type="Google" id="ProtNLM"/>
    </source>
</evidence>
<keyword evidence="2" id="KW-0813">Transport</keyword>
<dbReference type="InterPro" id="IPR036259">
    <property type="entry name" value="MFS_trans_sf"/>
</dbReference>
<protein>
    <recommendedName>
        <fullName evidence="9">Major facilitator superfamily (MFS) profile domain-containing protein</fullName>
    </recommendedName>
</protein>
<reference evidence="7" key="1">
    <citation type="journal article" date="2019" name="Beilstein J. Org. Chem.">
        <title>Nanangenines: drimane sesquiterpenoids as the dominant metabolite cohort of a novel Australian fungus, Aspergillus nanangensis.</title>
        <authorList>
            <person name="Lacey H.J."/>
            <person name="Gilchrist C.L.M."/>
            <person name="Crombie A."/>
            <person name="Kalaitzis J.A."/>
            <person name="Vuong D."/>
            <person name="Rutledge P.J."/>
            <person name="Turner P."/>
            <person name="Pitt J.I."/>
            <person name="Lacey E."/>
            <person name="Chooi Y.H."/>
            <person name="Piggott A.M."/>
        </authorList>
    </citation>
    <scope>NUCLEOTIDE SEQUENCE</scope>
    <source>
        <strain evidence="7">MST-FP2251</strain>
    </source>
</reference>
<dbReference type="EMBL" id="VCAU01000013">
    <property type="protein sequence ID" value="KAF9892243.1"/>
    <property type="molecule type" value="Genomic_DNA"/>
</dbReference>